<name>C4J1Z6_MAIZE</name>
<organism evidence="1">
    <name type="scientific">Zea mays</name>
    <name type="common">Maize</name>
    <dbReference type="NCBI Taxonomy" id="4577"/>
    <lineage>
        <taxon>Eukaryota</taxon>
        <taxon>Viridiplantae</taxon>
        <taxon>Streptophyta</taxon>
        <taxon>Embryophyta</taxon>
        <taxon>Tracheophyta</taxon>
        <taxon>Spermatophyta</taxon>
        <taxon>Magnoliopsida</taxon>
        <taxon>Liliopsida</taxon>
        <taxon>Poales</taxon>
        <taxon>Poaceae</taxon>
        <taxon>PACMAD clade</taxon>
        <taxon>Panicoideae</taxon>
        <taxon>Andropogonodae</taxon>
        <taxon>Andropogoneae</taxon>
        <taxon>Tripsacinae</taxon>
        <taxon>Zea</taxon>
    </lineage>
</organism>
<evidence type="ECO:0000313" key="1">
    <source>
        <dbReference type="EMBL" id="ACR35196.1"/>
    </source>
</evidence>
<dbReference type="EMBL" id="BT084843">
    <property type="protein sequence ID" value="ACR35196.1"/>
    <property type="molecule type" value="mRNA"/>
</dbReference>
<dbReference type="AlphaFoldDB" id="C4J1Z6"/>
<accession>C4J1Z6</accession>
<protein>
    <submittedName>
        <fullName evidence="1">Uncharacterized protein</fullName>
    </submittedName>
</protein>
<dbReference type="HOGENOM" id="CLU_2254040_0_0_1"/>
<proteinExistence type="evidence at transcript level"/>
<reference evidence="1" key="2">
    <citation type="submission" date="2012-06" db="EMBL/GenBank/DDBJ databases">
        <authorList>
            <person name="Yu Y."/>
            <person name="Currie J."/>
            <person name="Lomeli R."/>
            <person name="Angelova A."/>
            <person name="Collura K."/>
            <person name="Wissotski M."/>
            <person name="Campos D."/>
            <person name="Kudrna D."/>
            <person name="Golser W."/>
            <person name="Ashely E."/>
            <person name="Descour A."/>
            <person name="Fernandes J."/>
            <person name="Soderlund C."/>
            <person name="Walbot V."/>
        </authorList>
    </citation>
    <scope>NUCLEOTIDE SEQUENCE</scope>
    <source>
        <strain evidence="1">B73</strain>
    </source>
</reference>
<sequence>MNRRLTMLVHQCQQHSQPKNEELQSLHCCLMVQKSSPWTAVDVGQTKCRVQPWTGSQAGGWAEPLVVERAEPLAAGSPEALVQRSSWIDASTRFASRVWDLGAI</sequence>
<reference evidence="1" key="1">
    <citation type="journal article" date="2009" name="PLoS Genet.">
        <title>Sequencing, mapping, and analysis of 27,455 maize full-length cDNAs.</title>
        <authorList>
            <person name="Soderlund C."/>
            <person name="Descour A."/>
            <person name="Kudrna D."/>
            <person name="Bomhoff M."/>
            <person name="Boyd L."/>
            <person name="Currie J."/>
            <person name="Angelova A."/>
            <person name="Collura K."/>
            <person name="Wissotski M."/>
            <person name="Ashley E."/>
            <person name="Morrow D."/>
            <person name="Fernandes J."/>
            <person name="Walbot V."/>
            <person name="Yu Y."/>
        </authorList>
    </citation>
    <scope>NUCLEOTIDE SEQUENCE</scope>
    <source>
        <strain evidence="1">B73</strain>
    </source>
</reference>